<sequence>MYVEPNISKNKDKNIKKKDIFHMDYDKSNEIFYNNLYFCEQKVVLKMPLMGLKNRIRYDDIKIEEFDITKYVYLLYYD</sequence>
<proteinExistence type="predicted"/>
<gene>
    <name evidence="1" type="ORF">S01H1_14917</name>
</gene>
<accession>X0SZH5</accession>
<dbReference type="AlphaFoldDB" id="X0SZH5"/>
<comment type="caution">
    <text evidence="1">The sequence shown here is derived from an EMBL/GenBank/DDBJ whole genome shotgun (WGS) entry which is preliminary data.</text>
</comment>
<dbReference type="EMBL" id="BARS01007777">
    <property type="protein sequence ID" value="GAF69215.1"/>
    <property type="molecule type" value="Genomic_DNA"/>
</dbReference>
<reference evidence="1" key="1">
    <citation type="journal article" date="2014" name="Front. Microbiol.">
        <title>High frequency of phylogenetically diverse reductive dehalogenase-homologous genes in deep subseafloor sedimentary metagenomes.</title>
        <authorList>
            <person name="Kawai M."/>
            <person name="Futagami T."/>
            <person name="Toyoda A."/>
            <person name="Takaki Y."/>
            <person name="Nishi S."/>
            <person name="Hori S."/>
            <person name="Arai W."/>
            <person name="Tsubouchi T."/>
            <person name="Morono Y."/>
            <person name="Uchiyama I."/>
            <person name="Ito T."/>
            <person name="Fujiyama A."/>
            <person name="Inagaki F."/>
            <person name="Takami H."/>
        </authorList>
    </citation>
    <scope>NUCLEOTIDE SEQUENCE</scope>
    <source>
        <strain evidence="1">Expedition CK06-06</strain>
    </source>
</reference>
<evidence type="ECO:0000313" key="1">
    <source>
        <dbReference type="EMBL" id="GAF69215.1"/>
    </source>
</evidence>
<organism evidence="1">
    <name type="scientific">marine sediment metagenome</name>
    <dbReference type="NCBI Taxonomy" id="412755"/>
    <lineage>
        <taxon>unclassified sequences</taxon>
        <taxon>metagenomes</taxon>
        <taxon>ecological metagenomes</taxon>
    </lineage>
</organism>
<name>X0SZH5_9ZZZZ</name>
<protein>
    <submittedName>
        <fullName evidence="1">Uncharacterized protein</fullName>
    </submittedName>
</protein>